<dbReference type="SUPFAM" id="SSF49493">
    <property type="entry name" value="HSP40/DnaJ peptide-binding domain"/>
    <property type="match status" value="2"/>
</dbReference>
<proteinExistence type="predicted"/>
<organism evidence="4 5">
    <name type="scientific">Camelina sativa</name>
    <name type="common">False flax</name>
    <name type="synonym">Myagrum sativum</name>
    <dbReference type="NCBI Taxonomy" id="90675"/>
    <lineage>
        <taxon>Eukaryota</taxon>
        <taxon>Viridiplantae</taxon>
        <taxon>Streptophyta</taxon>
        <taxon>Embryophyta</taxon>
        <taxon>Tracheophyta</taxon>
        <taxon>Spermatophyta</taxon>
        <taxon>Magnoliopsida</taxon>
        <taxon>eudicotyledons</taxon>
        <taxon>Gunneridae</taxon>
        <taxon>Pentapetalae</taxon>
        <taxon>rosids</taxon>
        <taxon>malvids</taxon>
        <taxon>Brassicales</taxon>
        <taxon>Brassicaceae</taxon>
        <taxon>Camelineae</taxon>
        <taxon>Camelina</taxon>
    </lineage>
</organism>
<dbReference type="InterPro" id="IPR036869">
    <property type="entry name" value="J_dom_sf"/>
</dbReference>
<dbReference type="CDD" id="cd10747">
    <property type="entry name" value="DnaJ_C"/>
    <property type="match status" value="1"/>
</dbReference>
<name>A0ABM1QB13_CAMSA</name>
<sequence length="366" mass="40089">MGLDYYNILKVNRNATEDDLKKSYRRLAMKWHPDKNPNTKTEAEAKFKQISEAYEASLYFLHLFRSISLANIYMDKSRVVLVVLSDPQKRAVYDQYGEEGLSDMPPPGSTGNNARAGGFNPRNAEDIFAEFFGSSPFGFGSAGGPGRSTRFQSDGGGGMFGGFGGGNNGSENNIFRTYSEGTPAPKKPPPVESKLLCSLEELYSGSTRKMKISRSIVDANGRQAQETEILTIVVKPGWKKGTKIKFPDKGNEQVNQLPADLVFVIDEKPHDLFKRDGNDLMTSRRVTLAEAIGGTNVNINTLDGRNLPVSVPEIVSPGYELVVPGEGMPIAKEPRNKGDLKIKFDVQFPARLTTEQKSALKGVLAG</sequence>
<dbReference type="PANTHER" id="PTHR24078:SF538">
    <property type="entry name" value="DNAJ HEAT SHOCK FAMILY PROTEIN"/>
    <property type="match status" value="1"/>
</dbReference>
<dbReference type="PRINTS" id="PR00625">
    <property type="entry name" value="JDOMAIN"/>
</dbReference>
<feature type="region of interest" description="Disordered" evidence="2">
    <location>
        <begin position="98"/>
        <end position="119"/>
    </location>
</feature>
<feature type="domain" description="J" evidence="3">
    <location>
        <begin position="4"/>
        <end position="97"/>
    </location>
</feature>
<reference evidence="5" key="2">
    <citation type="submission" date="2025-08" db="UniProtKB">
        <authorList>
            <consortium name="RefSeq"/>
        </authorList>
    </citation>
    <scope>IDENTIFICATION</scope>
    <source>
        <tissue evidence="5">Leaf</tissue>
    </source>
</reference>
<keyword evidence="1" id="KW-0143">Chaperone</keyword>
<evidence type="ECO:0000313" key="4">
    <source>
        <dbReference type="Proteomes" id="UP000694864"/>
    </source>
</evidence>
<evidence type="ECO:0000256" key="1">
    <source>
        <dbReference type="ARBA" id="ARBA00023186"/>
    </source>
</evidence>
<evidence type="ECO:0000256" key="2">
    <source>
        <dbReference type="SAM" id="MobiDB-lite"/>
    </source>
</evidence>
<dbReference type="RefSeq" id="XP_019083951.1">
    <property type="nucleotide sequence ID" value="XM_019228406.1"/>
</dbReference>
<evidence type="ECO:0000259" key="3">
    <source>
        <dbReference type="PROSITE" id="PS50076"/>
    </source>
</evidence>
<dbReference type="SUPFAM" id="SSF46565">
    <property type="entry name" value="Chaperone J-domain"/>
    <property type="match status" value="2"/>
</dbReference>
<dbReference type="SMART" id="SM00271">
    <property type="entry name" value="DnaJ"/>
    <property type="match status" value="1"/>
</dbReference>
<dbReference type="PANTHER" id="PTHR24078">
    <property type="entry name" value="DNAJ HOMOLOG SUBFAMILY C MEMBER"/>
    <property type="match status" value="1"/>
</dbReference>
<accession>A0ABM1QB13</accession>
<dbReference type="InterPro" id="IPR002939">
    <property type="entry name" value="DnaJ_C"/>
</dbReference>
<dbReference type="InterPro" id="IPR008971">
    <property type="entry name" value="HSP40/DnaJ_pept-bd"/>
</dbReference>
<dbReference type="InterPro" id="IPR001623">
    <property type="entry name" value="DnaJ_domain"/>
</dbReference>
<keyword evidence="4" id="KW-1185">Reference proteome</keyword>
<dbReference type="Proteomes" id="UP000694864">
    <property type="component" value="Chromosome 8"/>
</dbReference>
<dbReference type="InterPro" id="IPR051339">
    <property type="entry name" value="DnaJ_subfamily_B"/>
</dbReference>
<dbReference type="CDD" id="cd06257">
    <property type="entry name" value="DnaJ"/>
    <property type="match status" value="1"/>
</dbReference>
<dbReference type="PROSITE" id="PS50076">
    <property type="entry name" value="DNAJ_2"/>
    <property type="match status" value="1"/>
</dbReference>
<dbReference type="GeneID" id="104706877"/>
<reference evidence="4" key="1">
    <citation type="journal article" date="2014" name="Nat. Commun.">
        <title>The emerging biofuel crop Camelina sativa retains a highly undifferentiated hexaploid genome structure.</title>
        <authorList>
            <person name="Kagale S."/>
            <person name="Koh C."/>
            <person name="Nixon J."/>
            <person name="Bollina V."/>
            <person name="Clarke W.E."/>
            <person name="Tuteja R."/>
            <person name="Spillane C."/>
            <person name="Robinson S.J."/>
            <person name="Links M.G."/>
            <person name="Clarke C."/>
            <person name="Higgins E.E."/>
            <person name="Huebert T."/>
            <person name="Sharpe A.G."/>
            <person name="Parkin I.A."/>
        </authorList>
    </citation>
    <scope>NUCLEOTIDE SEQUENCE [LARGE SCALE GENOMIC DNA]</scope>
    <source>
        <strain evidence="4">cv. DH55</strain>
    </source>
</reference>
<dbReference type="Pfam" id="PF00226">
    <property type="entry name" value="DnaJ"/>
    <property type="match status" value="1"/>
</dbReference>
<protein>
    <submittedName>
        <fullName evidence="5">DnaJ homolog subfamily B member 1-like isoform X2</fullName>
    </submittedName>
</protein>
<gene>
    <name evidence="5" type="primary">LOC104706877</name>
</gene>
<dbReference type="Gene3D" id="2.60.260.20">
    <property type="entry name" value="Urease metallochaperone UreE, N-terminal domain"/>
    <property type="match status" value="2"/>
</dbReference>
<dbReference type="Gene3D" id="1.10.287.110">
    <property type="entry name" value="DnaJ domain"/>
    <property type="match status" value="1"/>
</dbReference>
<dbReference type="Pfam" id="PF01556">
    <property type="entry name" value="DnaJ_C"/>
    <property type="match status" value="1"/>
</dbReference>
<evidence type="ECO:0000313" key="5">
    <source>
        <dbReference type="RefSeq" id="XP_019083951.1"/>
    </source>
</evidence>